<gene>
    <name evidence="2" type="ORF">CHIRRI_LOCUS2373</name>
</gene>
<feature type="signal peptide" evidence="1">
    <location>
        <begin position="1"/>
        <end position="18"/>
    </location>
</feature>
<sequence length="145" mass="16651">MKFLYATVLLSFAICCLADSDADSTYSNLYCQTDYVIKEKLFDVKNAENTFEILVSGDPKKLNCNAILDAEKERIYKDLRERQEDNATIDCNIKKLKDLEFHKLRFKINSLLGLSIPTAEKNNMRKKINKEIENAISQSVDVCDI</sequence>
<dbReference type="OrthoDB" id="10518239at2759"/>
<keyword evidence="3" id="KW-1185">Reference proteome</keyword>
<dbReference type="Proteomes" id="UP001153620">
    <property type="component" value="Chromosome 1"/>
</dbReference>
<accession>A0A9N9RLT1</accession>
<reference evidence="2" key="1">
    <citation type="submission" date="2022-01" db="EMBL/GenBank/DDBJ databases">
        <authorList>
            <person name="King R."/>
        </authorList>
    </citation>
    <scope>NUCLEOTIDE SEQUENCE</scope>
</reference>
<proteinExistence type="predicted"/>
<evidence type="ECO:0000313" key="2">
    <source>
        <dbReference type="EMBL" id="CAG9799406.1"/>
    </source>
</evidence>
<evidence type="ECO:0000256" key="1">
    <source>
        <dbReference type="SAM" id="SignalP"/>
    </source>
</evidence>
<dbReference type="EMBL" id="OU895877">
    <property type="protein sequence ID" value="CAG9799406.1"/>
    <property type="molecule type" value="Genomic_DNA"/>
</dbReference>
<protein>
    <submittedName>
        <fullName evidence="2">Uncharacterized protein</fullName>
    </submittedName>
</protein>
<feature type="chain" id="PRO_5040121110" evidence="1">
    <location>
        <begin position="19"/>
        <end position="145"/>
    </location>
</feature>
<evidence type="ECO:0000313" key="3">
    <source>
        <dbReference type="Proteomes" id="UP001153620"/>
    </source>
</evidence>
<dbReference type="AlphaFoldDB" id="A0A9N9RLT1"/>
<keyword evidence="1" id="KW-0732">Signal</keyword>
<reference evidence="2" key="2">
    <citation type="submission" date="2022-10" db="EMBL/GenBank/DDBJ databases">
        <authorList>
            <consortium name="ENA_rothamsted_submissions"/>
            <consortium name="culmorum"/>
            <person name="King R."/>
        </authorList>
    </citation>
    <scope>NUCLEOTIDE SEQUENCE</scope>
</reference>
<name>A0A9N9RLT1_9DIPT</name>
<organism evidence="2 3">
    <name type="scientific">Chironomus riparius</name>
    <dbReference type="NCBI Taxonomy" id="315576"/>
    <lineage>
        <taxon>Eukaryota</taxon>
        <taxon>Metazoa</taxon>
        <taxon>Ecdysozoa</taxon>
        <taxon>Arthropoda</taxon>
        <taxon>Hexapoda</taxon>
        <taxon>Insecta</taxon>
        <taxon>Pterygota</taxon>
        <taxon>Neoptera</taxon>
        <taxon>Endopterygota</taxon>
        <taxon>Diptera</taxon>
        <taxon>Nematocera</taxon>
        <taxon>Chironomoidea</taxon>
        <taxon>Chironomidae</taxon>
        <taxon>Chironominae</taxon>
        <taxon>Chironomus</taxon>
    </lineage>
</organism>